<comment type="caution">
    <text evidence="1">The sequence shown here is derived from an EMBL/GenBank/DDBJ whole genome shotgun (WGS) entry which is preliminary data.</text>
</comment>
<evidence type="ECO:0000313" key="2">
    <source>
        <dbReference type="Proteomes" id="UP001497382"/>
    </source>
</evidence>
<accession>A0AAV2BPL3</accession>
<keyword evidence="2" id="KW-1185">Reference proteome</keyword>
<feature type="non-terminal residue" evidence="1">
    <location>
        <position position="1"/>
    </location>
</feature>
<reference evidence="1 2" key="1">
    <citation type="submission" date="2024-04" db="EMBL/GenBank/DDBJ databases">
        <authorList>
            <person name="Rising A."/>
            <person name="Reimegard J."/>
            <person name="Sonavane S."/>
            <person name="Akerstrom W."/>
            <person name="Nylinder S."/>
            <person name="Hedman E."/>
            <person name="Kallberg Y."/>
        </authorList>
    </citation>
    <scope>NUCLEOTIDE SEQUENCE [LARGE SCALE GENOMIC DNA]</scope>
</reference>
<evidence type="ECO:0000313" key="1">
    <source>
        <dbReference type="EMBL" id="CAL1298117.1"/>
    </source>
</evidence>
<sequence>VRLPWLPYDIEERKVKSCLTFLKEVINVDLVICSFCSFYILYCLAMESKLNIPSVDLKIQQG</sequence>
<proteinExistence type="predicted"/>
<gene>
    <name evidence="1" type="ORF">LARSCL_LOCUS20708</name>
</gene>
<dbReference type="AlphaFoldDB" id="A0AAV2BPL3"/>
<protein>
    <submittedName>
        <fullName evidence="1">Uncharacterized protein</fullName>
    </submittedName>
</protein>
<dbReference type="EMBL" id="CAXIEN010000454">
    <property type="protein sequence ID" value="CAL1298117.1"/>
    <property type="molecule type" value="Genomic_DNA"/>
</dbReference>
<dbReference type="Proteomes" id="UP001497382">
    <property type="component" value="Unassembled WGS sequence"/>
</dbReference>
<name>A0AAV2BPL3_9ARAC</name>
<organism evidence="1 2">
    <name type="scientific">Larinioides sclopetarius</name>
    <dbReference type="NCBI Taxonomy" id="280406"/>
    <lineage>
        <taxon>Eukaryota</taxon>
        <taxon>Metazoa</taxon>
        <taxon>Ecdysozoa</taxon>
        <taxon>Arthropoda</taxon>
        <taxon>Chelicerata</taxon>
        <taxon>Arachnida</taxon>
        <taxon>Araneae</taxon>
        <taxon>Araneomorphae</taxon>
        <taxon>Entelegynae</taxon>
        <taxon>Araneoidea</taxon>
        <taxon>Araneidae</taxon>
        <taxon>Larinioides</taxon>
    </lineage>
</organism>